<feature type="domain" description="Tex-like central region" evidence="1">
    <location>
        <begin position="7"/>
        <end position="94"/>
    </location>
</feature>
<evidence type="ECO:0000259" key="1">
    <source>
        <dbReference type="Pfam" id="PF22706"/>
    </source>
</evidence>
<organism evidence="2 3">
    <name type="scientific">Mycobacterium kansasii</name>
    <dbReference type="NCBI Taxonomy" id="1768"/>
    <lineage>
        <taxon>Bacteria</taxon>
        <taxon>Bacillati</taxon>
        <taxon>Actinomycetota</taxon>
        <taxon>Actinomycetes</taxon>
        <taxon>Mycobacteriales</taxon>
        <taxon>Mycobacteriaceae</taxon>
        <taxon>Mycobacterium</taxon>
    </lineage>
</organism>
<proteinExistence type="predicted"/>
<dbReference type="EMBL" id="AP023343">
    <property type="protein sequence ID" value="BCI88465.1"/>
    <property type="molecule type" value="Genomic_DNA"/>
</dbReference>
<dbReference type="Pfam" id="PF22706">
    <property type="entry name" value="Tex_central_region"/>
    <property type="match status" value="1"/>
</dbReference>
<sequence>MCADVGDAADVAAALEGARHIMVERAAEDAELVGAIREKFWAQGTLGSAPWSQDVAKSAAAQNFRDYFGFSESLQTMPSHRVLAVLRGEKERSLP</sequence>
<keyword evidence="3" id="KW-1185">Reference proteome</keyword>
<evidence type="ECO:0000313" key="2">
    <source>
        <dbReference type="EMBL" id="BCI88465.1"/>
    </source>
</evidence>
<dbReference type="Proteomes" id="UP000516380">
    <property type="component" value="Chromosome"/>
</dbReference>
<dbReference type="Gene3D" id="1.10.3500.10">
    <property type="entry name" value="Tex N-terminal region-like"/>
    <property type="match status" value="1"/>
</dbReference>
<evidence type="ECO:0000313" key="3">
    <source>
        <dbReference type="Proteomes" id="UP000516380"/>
    </source>
</evidence>
<dbReference type="AlphaFoldDB" id="A0A7G1IFD7"/>
<reference evidence="2 3" key="1">
    <citation type="submission" date="2020-07" db="EMBL/GenBank/DDBJ databases">
        <title>Mycobacterium kansasii (former subtype) with zoonotic potential isolated from diseased indoor pet cat, Japan.</title>
        <authorList>
            <person name="Fukano H."/>
            <person name="Terazono T."/>
            <person name="Hoshino Y."/>
        </authorList>
    </citation>
    <scope>NUCLEOTIDE SEQUENCE [LARGE SCALE GENOMIC DNA]</scope>
    <source>
        <strain evidence="2 3">Kuro-I</strain>
    </source>
</reference>
<gene>
    <name evidence="2" type="ORF">NIIDMKKI_36710</name>
</gene>
<dbReference type="InterPro" id="IPR023323">
    <property type="entry name" value="Tex-like_dom_sf"/>
</dbReference>
<protein>
    <recommendedName>
        <fullName evidence="1">Tex-like central region domain-containing protein</fullName>
    </recommendedName>
</protein>
<name>A0A7G1IFD7_MYCKA</name>
<dbReference type="SUPFAM" id="SSF158832">
    <property type="entry name" value="Tex N-terminal region-like"/>
    <property type="match status" value="1"/>
</dbReference>
<dbReference type="InterPro" id="IPR055179">
    <property type="entry name" value="Tex-like_central_region"/>
</dbReference>
<accession>A0A7G1IFD7</accession>